<dbReference type="SUPFAM" id="SSF103473">
    <property type="entry name" value="MFS general substrate transporter"/>
    <property type="match status" value="1"/>
</dbReference>
<comment type="subcellular location">
    <subcellularLocation>
        <location evidence="1 8">Cell membrane</location>
        <topology evidence="1 8">Multi-pass membrane protein</topology>
    </subcellularLocation>
</comment>
<dbReference type="PANTHER" id="PTHR11388">
    <property type="entry name" value="ORGANIC ANION TRANSPORTER"/>
    <property type="match status" value="1"/>
</dbReference>
<sequence>MEPCDIGLKREFYRFAVRDRRRRRGRLVTAPSSNKFGSTCVYCTRMMSASEEKVKVGEIYSAISAVAVTPPPPYREKQTVRDEDPSDQRRTTETVVYEYDEDLGPENDDDAERCGIACFKPDAIQPLRNMKVFLVVFILAGISQGMFYTIWNMTLSSIEKRFQIPSQTTGIISAINDVSHICVVLFVAHFCGRGHRPRWLAAGLFTVGIAILTFATPELFAPKWDMESVVLRTNTTKGFDKEMCLTTAQSDVLKEQCRIDAPNLVNKNLWAFVLLGTAQVLLGIGTTAPIVLAMPFIDDNVKTKNTPIYFSLGFAGRFIGPMTGVFLGSFCLSTYIDLTKTPNISQTDPRWMGAWYLGFIIVGTITCCVSTLYLFFPAKVPATQKIKAIPGASVVLRPSAKTNKAAAGSESGGAKKKSEPAKKETLREQFAAIPRDLKRLWVNKVFVCRVANDAIDMLVVSGYFTFAPKYLEYHFRMSPAQAGKWNGMASISAVVSGALIGGIVIRRLKLQPKHVALMICFSSFMISICYFFLMMVTCEPRNLFSVTGPDNMLLVNSSCGNGCNCDRTPFSPVCDQSTGLNYYSPCHAGCSQSFTRSDGAKNATYYGGCSCLAPPGWKFSDPLDSVSALPTTMDDLDTVFPERNENDGVLKRGFCEGGCSGFMIYVIISTCFKFIGALPFSGNQMLSFRIVDQDLKSLSKAVRTLVASLFAFIPGPIIMGALFDSACRLWNTQSCGAKGACLVYDLDSLRLKMHLYVAIVKTAACVMDVYVYYKVRNMKFERKVEPEPVAEPQSVPTGSVRDLTAFD</sequence>
<evidence type="ECO:0000256" key="7">
    <source>
        <dbReference type="ARBA" id="ARBA00023157"/>
    </source>
</evidence>
<dbReference type="GO" id="GO:0043252">
    <property type="term" value="P:sodium-independent organic anion transport"/>
    <property type="evidence" value="ECO:0007669"/>
    <property type="project" value="TreeGrafter"/>
</dbReference>
<dbReference type="NCBIfam" id="TIGR00805">
    <property type="entry name" value="oat"/>
    <property type="match status" value="1"/>
</dbReference>
<keyword evidence="5 8" id="KW-1133">Transmembrane helix</keyword>
<proteinExistence type="inferred from homology"/>
<dbReference type="GO" id="GO:0016323">
    <property type="term" value="C:basolateral plasma membrane"/>
    <property type="evidence" value="ECO:0007669"/>
    <property type="project" value="TreeGrafter"/>
</dbReference>
<dbReference type="InterPro" id="IPR036259">
    <property type="entry name" value="MFS_trans_sf"/>
</dbReference>
<feature type="transmembrane region" description="Helical" evidence="8">
    <location>
        <begin position="701"/>
        <end position="723"/>
    </location>
</feature>
<evidence type="ECO:0000259" key="10">
    <source>
        <dbReference type="PROSITE" id="PS51465"/>
    </source>
</evidence>
<dbReference type="OrthoDB" id="5062115at2759"/>
<dbReference type="PROSITE" id="PS51465">
    <property type="entry name" value="KAZAL_2"/>
    <property type="match status" value="1"/>
</dbReference>
<evidence type="ECO:0000256" key="4">
    <source>
        <dbReference type="ARBA" id="ARBA00022692"/>
    </source>
</evidence>
<feature type="transmembrane region" description="Helical" evidence="8">
    <location>
        <begin position="753"/>
        <end position="773"/>
    </location>
</feature>
<evidence type="ECO:0000256" key="3">
    <source>
        <dbReference type="ARBA" id="ARBA00022475"/>
    </source>
</evidence>
<evidence type="ECO:0000256" key="8">
    <source>
        <dbReference type="RuleBase" id="RU362056"/>
    </source>
</evidence>
<evidence type="ECO:0000256" key="5">
    <source>
        <dbReference type="ARBA" id="ARBA00022989"/>
    </source>
</evidence>
<dbReference type="EMBL" id="MTYJ01000031">
    <property type="protein sequence ID" value="OQV20302.1"/>
    <property type="molecule type" value="Genomic_DNA"/>
</dbReference>
<keyword evidence="4 8" id="KW-0812">Transmembrane</keyword>
<evidence type="ECO:0000313" key="12">
    <source>
        <dbReference type="Proteomes" id="UP000192578"/>
    </source>
</evidence>
<evidence type="ECO:0000256" key="1">
    <source>
        <dbReference type="ARBA" id="ARBA00004651"/>
    </source>
</evidence>
<dbReference type="GO" id="GO:0015347">
    <property type="term" value="F:sodium-independent organic anion transmembrane transporter activity"/>
    <property type="evidence" value="ECO:0007669"/>
    <property type="project" value="TreeGrafter"/>
</dbReference>
<keyword evidence="8" id="KW-0813">Transport</keyword>
<dbReference type="PANTHER" id="PTHR11388:SF76">
    <property type="entry name" value="SOLUTE CARRIER ORGANIC ANION TRANSPORTER FAMILY MEMBER"/>
    <property type="match status" value="1"/>
</dbReference>
<feature type="transmembrane region" description="Helical" evidence="8">
    <location>
        <begin position="132"/>
        <end position="151"/>
    </location>
</feature>
<keyword evidence="3" id="KW-1003">Cell membrane</keyword>
<dbReference type="AlphaFoldDB" id="A0A1W0WYU0"/>
<evidence type="ECO:0000256" key="9">
    <source>
        <dbReference type="SAM" id="MobiDB-lite"/>
    </source>
</evidence>
<feature type="transmembrane region" description="Helical" evidence="8">
    <location>
        <begin position="199"/>
        <end position="216"/>
    </location>
</feature>
<feature type="transmembrane region" description="Helical" evidence="8">
    <location>
        <begin position="517"/>
        <end position="536"/>
    </location>
</feature>
<evidence type="ECO:0000256" key="6">
    <source>
        <dbReference type="ARBA" id="ARBA00023136"/>
    </source>
</evidence>
<reference evidence="12" key="1">
    <citation type="submission" date="2017-01" db="EMBL/GenBank/DDBJ databases">
        <title>Comparative genomics of anhydrobiosis in the tardigrade Hypsibius dujardini.</title>
        <authorList>
            <person name="Yoshida Y."/>
            <person name="Koutsovoulos G."/>
            <person name="Laetsch D."/>
            <person name="Stevens L."/>
            <person name="Kumar S."/>
            <person name="Horikawa D."/>
            <person name="Ishino K."/>
            <person name="Komine S."/>
            <person name="Tomita M."/>
            <person name="Blaxter M."/>
            <person name="Arakawa K."/>
        </authorList>
    </citation>
    <scope>NUCLEOTIDE SEQUENCE [LARGE SCALE GENOMIC DNA]</scope>
    <source>
        <strain evidence="12">Z151</strain>
    </source>
</reference>
<dbReference type="CDD" id="cd17336">
    <property type="entry name" value="MFS_SLCO_OATP"/>
    <property type="match status" value="1"/>
</dbReference>
<organism evidence="11 12">
    <name type="scientific">Hypsibius exemplaris</name>
    <name type="common">Freshwater tardigrade</name>
    <dbReference type="NCBI Taxonomy" id="2072580"/>
    <lineage>
        <taxon>Eukaryota</taxon>
        <taxon>Metazoa</taxon>
        <taxon>Ecdysozoa</taxon>
        <taxon>Tardigrada</taxon>
        <taxon>Eutardigrada</taxon>
        <taxon>Parachela</taxon>
        <taxon>Hypsibioidea</taxon>
        <taxon>Hypsibiidae</taxon>
        <taxon>Hypsibius</taxon>
    </lineage>
</organism>
<feature type="transmembrane region" description="Helical" evidence="8">
    <location>
        <begin position="662"/>
        <end position="680"/>
    </location>
</feature>
<keyword evidence="6 8" id="KW-0472">Membrane</keyword>
<dbReference type="GO" id="GO:0006811">
    <property type="term" value="P:monoatomic ion transport"/>
    <property type="evidence" value="ECO:0007669"/>
    <property type="project" value="UniProtKB-KW"/>
</dbReference>
<keyword evidence="8" id="KW-0406">Ion transport</keyword>
<feature type="transmembrane region" description="Helical" evidence="8">
    <location>
        <begin position="309"/>
        <end position="335"/>
    </location>
</feature>
<comment type="similarity">
    <text evidence="2 8">Belongs to the organo anion transporter (TC 2.A.60) family.</text>
</comment>
<dbReference type="Proteomes" id="UP000192578">
    <property type="component" value="Unassembled WGS sequence"/>
</dbReference>
<dbReference type="Pfam" id="PF03137">
    <property type="entry name" value="OATP"/>
    <property type="match status" value="1"/>
</dbReference>
<evidence type="ECO:0000313" key="11">
    <source>
        <dbReference type="EMBL" id="OQV20302.1"/>
    </source>
</evidence>
<accession>A0A1W0WYU0</accession>
<name>A0A1W0WYU0_HYPEX</name>
<feature type="transmembrane region" description="Helical" evidence="8">
    <location>
        <begin position="171"/>
        <end position="192"/>
    </location>
</feature>
<feature type="compositionally biased region" description="Basic and acidic residues" evidence="9">
    <location>
        <begin position="74"/>
        <end position="92"/>
    </location>
</feature>
<protein>
    <recommendedName>
        <fullName evidence="8">Solute carrier organic anion transporter family member</fullName>
    </recommendedName>
</protein>
<evidence type="ECO:0000256" key="2">
    <source>
        <dbReference type="ARBA" id="ARBA00009657"/>
    </source>
</evidence>
<keyword evidence="7" id="KW-1015">Disulfide bond</keyword>
<dbReference type="Gene3D" id="1.20.1250.20">
    <property type="entry name" value="MFS general substrate transporter like domains"/>
    <property type="match status" value="1"/>
</dbReference>
<gene>
    <name evidence="11" type="ORF">BV898_05593</name>
</gene>
<feature type="transmembrane region" description="Helical" evidence="8">
    <location>
        <begin position="445"/>
        <end position="465"/>
    </location>
</feature>
<feature type="region of interest" description="Disordered" evidence="9">
    <location>
        <begin position="71"/>
        <end position="93"/>
    </location>
</feature>
<feature type="transmembrane region" description="Helical" evidence="8">
    <location>
        <begin position="355"/>
        <end position="376"/>
    </location>
</feature>
<dbReference type="InterPro" id="IPR002350">
    <property type="entry name" value="Kazal_dom"/>
</dbReference>
<comment type="caution">
    <text evidence="11">The sequence shown here is derived from an EMBL/GenBank/DDBJ whole genome shotgun (WGS) entry which is preliminary data.</text>
</comment>
<feature type="domain" description="Kazal-like" evidence="10">
    <location>
        <begin position="553"/>
        <end position="610"/>
    </location>
</feature>
<feature type="transmembrane region" description="Helical" evidence="8">
    <location>
        <begin position="485"/>
        <end position="505"/>
    </location>
</feature>
<keyword evidence="12" id="KW-1185">Reference proteome</keyword>
<dbReference type="InterPro" id="IPR004156">
    <property type="entry name" value="OATP"/>
</dbReference>
<feature type="transmembrane region" description="Helical" evidence="8">
    <location>
        <begin position="269"/>
        <end position="297"/>
    </location>
</feature>